<organism evidence="2 3">
    <name type="scientific">Myriangium duriaei CBS 260.36</name>
    <dbReference type="NCBI Taxonomy" id="1168546"/>
    <lineage>
        <taxon>Eukaryota</taxon>
        <taxon>Fungi</taxon>
        <taxon>Dikarya</taxon>
        <taxon>Ascomycota</taxon>
        <taxon>Pezizomycotina</taxon>
        <taxon>Dothideomycetes</taxon>
        <taxon>Dothideomycetidae</taxon>
        <taxon>Myriangiales</taxon>
        <taxon>Myriangiaceae</taxon>
        <taxon>Myriangium</taxon>
    </lineage>
</organism>
<proteinExistence type="predicted"/>
<keyword evidence="3" id="KW-1185">Reference proteome</keyword>
<reference evidence="2" key="1">
    <citation type="journal article" date="2020" name="Stud. Mycol.">
        <title>101 Dothideomycetes genomes: a test case for predicting lifestyles and emergence of pathogens.</title>
        <authorList>
            <person name="Haridas S."/>
            <person name="Albert R."/>
            <person name="Binder M."/>
            <person name="Bloem J."/>
            <person name="Labutti K."/>
            <person name="Salamov A."/>
            <person name="Andreopoulos B."/>
            <person name="Baker S."/>
            <person name="Barry K."/>
            <person name="Bills G."/>
            <person name="Bluhm B."/>
            <person name="Cannon C."/>
            <person name="Castanera R."/>
            <person name="Culley D."/>
            <person name="Daum C."/>
            <person name="Ezra D."/>
            <person name="Gonzalez J."/>
            <person name="Henrissat B."/>
            <person name="Kuo A."/>
            <person name="Liang C."/>
            <person name="Lipzen A."/>
            <person name="Lutzoni F."/>
            <person name="Magnuson J."/>
            <person name="Mondo S."/>
            <person name="Nolan M."/>
            <person name="Ohm R."/>
            <person name="Pangilinan J."/>
            <person name="Park H.-J."/>
            <person name="Ramirez L."/>
            <person name="Alfaro M."/>
            <person name="Sun H."/>
            <person name="Tritt A."/>
            <person name="Yoshinaga Y."/>
            <person name="Zwiers L.-H."/>
            <person name="Turgeon B."/>
            <person name="Goodwin S."/>
            <person name="Spatafora J."/>
            <person name="Crous P."/>
            <person name="Grigoriev I."/>
        </authorList>
    </citation>
    <scope>NUCLEOTIDE SEQUENCE</scope>
    <source>
        <strain evidence="2">CBS 260.36</strain>
    </source>
</reference>
<feature type="compositionally biased region" description="Low complexity" evidence="1">
    <location>
        <begin position="28"/>
        <end position="44"/>
    </location>
</feature>
<feature type="region of interest" description="Disordered" evidence="1">
    <location>
        <begin position="1"/>
        <end position="100"/>
    </location>
</feature>
<dbReference type="AlphaFoldDB" id="A0A9P4J838"/>
<gene>
    <name evidence="2" type="ORF">K461DRAFT_82120</name>
</gene>
<evidence type="ECO:0000313" key="3">
    <source>
        <dbReference type="Proteomes" id="UP000799439"/>
    </source>
</evidence>
<evidence type="ECO:0000256" key="1">
    <source>
        <dbReference type="SAM" id="MobiDB-lite"/>
    </source>
</evidence>
<dbReference type="Proteomes" id="UP000799439">
    <property type="component" value="Unassembled WGS sequence"/>
</dbReference>
<sequence length="260" mass="28399">MTKRGPACETRSAVHLKPTQTRRRRRSSSTSTSSDNSDRNSSSNAETDATGFSRGKPCDRQGPAHTRDTHPYSPKNAVNTACHTPRVGATRRQPKTPPRTNPIALLLELLPFPVLILLQDPRNQRPLSGPPASRSRCVSLFLSRYIKYITSPPPELGARQSPVVPLSTSQPIYTTQPAPLHEHPRLYSTRPSDSPGNAQRLCDAHVSLAILPSRCVHLAGTQTSASSSTFNSLPILTYASSTSFPSRRVTSRTTLLPIHV</sequence>
<protein>
    <submittedName>
        <fullName evidence="2">Uncharacterized protein</fullName>
    </submittedName>
</protein>
<name>A0A9P4J838_9PEZI</name>
<accession>A0A9P4J838</accession>
<dbReference type="EMBL" id="ML996082">
    <property type="protein sequence ID" value="KAF2155840.1"/>
    <property type="molecule type" value="Genomic_DNA"/>
</dbReference>
<comment type="caution">
    <text evidence="2">The sequence shown here is derived from an EMBL/GenBank/DDBJ whole genome shotgun (WGS) entry which is preliminary data.</text>
</comment>
<evidence type="ECO:0000313" key="2">
    <source>
        <dbReference type="EMBL" id="KAF2155840.1"/>
    </source>
</evidence>